<reference evidence="2" key="1">
    <citation type="submission" date="2016-10" db="EMBL/GenBank/DDBJ databases">
        <authorList>
            <person name="Varghese N."/>
            <person name="Submissions S."/>
        </authorList>
    </citation>
    <scope>NUCLEOTIDE SEQUENCE [LARGE SCALE GENOMIC DNA]</scope>
    <source>
        <strain evidence="2">BL36</strain>
    </source>
</reference>
<protein>
    <submittedName>
        <fullName evidence="1">Uncharacterized protein</fullName>
    </submittedName>
</protein>
<dbReference type="AlphaFoldDB" id="A0A1I4R2P6"/>
<proteinExistence type="predicted"/>
<evidence type="ECO:0000313" key="1">
    <source>
        <dbReference type="EMBL" id="SFM46210.1"/>
    </source>
</evidence>
<keyword evidence="2" id="KW-1185">Reference proteome</keyword>
<gene>
    <name evidence="1" type="ORF">SAMN05192568_103261</name>
</gene>
<dbReference type="STRING" id="582667.SAMN05192568_103261"/>
<evidence type="ECO:0000313" key="2">
    <source>
        <dbReference type="Proteomes" id="UP000199048"/>
    </source>
</evidence>
<accession>A0A1I4R2P6</accession>
<organism evidence="1 2">
    <name type="scientific">Methylobacterium pseudosasicola</name>
    <dbReference type="NCBI Taxonomy" id="582667"/>
    <lineage>
        <taxon>Bacteria</taxon>
        <taxon>Pseudomonadati</taxon>
        <taxon>Pseudomonadota</taxon>
        <taxon>Alphaproteobacteria</taxon>
        <taxon>Hyphomicrobiales</taxon>
        <taxon>Methylobacteriaceae</taxon>
        <taxon>Methylobacterium</taxon>
    </lineage>
</organism>
<sequence>MITVDATPDQVMGAPLVGITRLMLDRAQALANLTLTATGALSRVDVRALFDAMTWPGYDKAQVLSMNKVLNEIDVMPVEATRLIAQTAKLLRKRQRRLLVTKAGAALANDEQAGDLFRCLFETMFWRVNLGYFDRVPMEAWPQNHIGIVLWCLSVMSPEWVAREDLMRSCTVWDPALDHGPADFAGFAFESRVLRPLTWLGLFETRLVGDESAPSWRRDRQYRKAPLFDQAIRFRVELAKPAGLAH</sequence>
<name>A0A1I4R2P6_9HYPH</name>
<dbReference type="EMBL" id="FOTK01000032">
    <property type="protein sequence ID" value="SFM46210.1"/>
    <property type="molecule type" value="Genomic_DNA"/>
</dbReference>
<dbReference type="Proteomes" id="UP000199048">
    <property type="component" value="Unassembled WGS sequence"/>
</dbReference>